<dbReference type="PANTHER" id="PTHR19303:SF74">
    <property type="entry name" value="POGO TRANSPOSABLE ELEMENT WITH KRAB DOMAIN"/>
    <property type="match status" value="1"/>
</dbReference>
<organism evidence="2 3">
    <name type="scientific">Cochliobolus sativus (strain ND90Pr / ATCC 201652)</name>
    <name type="common">Common root rot and spot blotch fungus</name>
    <name type="synonym">Bipolaris sorokiniana</name>
    <dbReference type="NCBI Taxonomy" id="665912"/>
    <lineage>
        <taxon>Eukaryota</taxon>
        <taxon>Fungi</taxon>
        <taxon>Dikarya</taxon>
        <taxon>Ascomycota</taxon>
        <taxon>Pezizomycotina</taxon>
        <taxon>Dothideomycetes</taxon>
        <taxon>Pleosporomycetidae</taxon>
        <taxon>Pleosporales</taxon>
        <taxon>Pleosporineae</taxon>
        <taxon>Pleosporaceae</taxon>
        <taxon>Bipolaris</taxon>
    </lineage>
</organism>
<dbReference type="HOGENOM" id="CLU_013929_10_4_1"/>
<dbReference type="InterPro" id="IPR004875">
    <property type="entry name" value="DDE_SF_endonuclease_dom"/>
</dbReference>
<reference evidence="2 3" key="1">
    <citation type="journal article" date="2012" name="PLoS Pathog.">
        <title>Diverse lifestyles and strategies of plant pathogenesis encoded in the genomes of eighteen Dothideomycetes fungi.</title>
        <authorList>
            <person name="Ohm R.A."/>
            <person name="Feau N."/>
            <person name="Henrissat B."/>
            <person name="Schoch C.L."/>
            <person name="Horwitz B.A."/>
            <person name="Barry K.W."/>
            <person name="Condon B.J."/>
            <person name="Copeland A.C."/>
            <person name="Dhillon B."/>
            <person name="Glaser F."/>
            <person name="Hesse C.N."/>
            <person name="Kosti I."/>
            <person name="LaButti K."/>
            <person name="Lindquist E.A."/>
            <person name="Lucas S."/>
            <person name="Salamov A.A."/>
            <person name="Bradshaw R.E."/>
            <person name="Ciuffetti L."/>
            <person name="Hamelin R.C."/>
            <person name="Kema G.H.J."/>
            <person name="Lawrence C."/>
            <person name="Scott J.A."/>
            <person name="Spatafora J.W."/>
            <person name="Turgeon B.G."/>
            <person name="de Wit P.J.G.M."/>
            <person name="Zhong S."/>
            <person name="Goodwin S.B."/>
            <person name="Grigoriev I.V."/>
        </authorList>
    </citation>
    <scope>NUCLEOTIDE SEQUENCE [LARGE SCALE GENOMIC DNA]</scope>
    <source>
        <strain evidence="3">ND90Pr / ATCC 201652</strain>
    </source>
</reference>
<dbReference type="EMBL" id="KB445663">
    <property type="protein sequence ID" value="EMD58203.1"/>
    <property type="molecule type" value="Genomic_DNA"/>
</dbReference>
<dbReference type="Proteomes" id="UP000016934">
    <property type="component" value="Unassembled WGS sequence"/>
</dbReference>
<evidence type="ECO:0000259" key="1">
    <source>
        <dbReference type="Pfam" id="PF03184"/>
    </source>
</evidence>
<feature type="domain" description="DDE-1" evidence="1">
    <location>
        <begin position="107"/>
        <end position="244"/>
    </location>
</feature>
<accession>M2RSI6</accession>
<name>M2RSI6_COCSN</name>
<dbReference type="PANTHER" id="PTHR19303">
    <property type="entry name" value="TRANSPOSON"/>
    <property type="match status" value="1"/>
</dbReference>
<evidence type="ECO:0000313" key="2">
    <source>
        <dbReference type="EMBL" id="EMD58203.1"/>
    </source>
</evidence>
<dbReference type="AlphaFoldDB" id="M2RSI6"/>
<dbReference type="Pfam" id="PF03184">
    <property type="entry name" value="DDE_1"/>
    <property type="match status" value="1"/>
</dbReference>
<dbReference type="eggNOG" id="KOG3105">
    <property type="taxonomic scope" value="Eukaryota"/>
</dbReference>
<dbReference type="Gene3D" id="3.30.420.10">
    <property type="entry name" value="Ribonuclease H-like superfamily/Ribonuclease H"/>
    <property type="match status" value="1"/>
</dbReference>
<dbReference type="OMA" id="SHIDTMA"/>
<evidence type="ECO:0000313" key="3">
    <source>
        <dbReference type="Proteomes" id="UP000016934"/>
    </source>
</evidence>
<dbReference type="RefSeq" id="XP_007706091.1">
    <property type="nucleotide sequence ID" value="XM_007707901.1"/>
</dbReference>
<proteinExistence type="predicted"/>
<gene>
    <name evidence="2" type="ORF">COCSADRAFT_104458</name>
</gene>
<protein>
    <recommendedName>
        <fullName evidence="1">DDE-1 domain-containing protein</fullName>
    </recommendedName>
</protein>
<dbReference type="GeneID" id="19129910"/>
<keyword evidence="3" id="KW-1185">Reference proteome</keyword>
<sequence>MVIRILDQNGDTAPLGKHWISSFLRRNPRVHSVVGRTIEAARAKAATPDAIRAFLELFEHTRSRLNVCYADIYNMDETGIALGVCSNSQVVASATKRKAYVQSPETREWVSIIECVSATGAKLSPVIVFKGQNLQSSWFPSQAIPEWYYTTSANGWTSNDIRFEWLSRIFITETADRAAQLRNRLLILDGHGSHITLEFMWACYQHSIYLLYLPAHSSHILQPLDLAPFSVTKSSYRDQIRALAALDDAAPIKKQAFISI</sequence>
<dbReference type="InterPro" id="IPR050863">
    <property type="entry name" value="CenT-Element_Derived"/>
</dbReference>
<dbReference type="GO" id="GO:0003677">
    <property type="term" value="F:DNA binding"/>
    <property type="evidence" value="ECO:0007669"/>
    <property type="project" value="TreeGrafter"/>
</dbReference>
<dbReference type="KEGG" id="bsc:COCSADRAFT_104458"/>
<dbReference type="InterPro" id="IPR036397">
    <property type="entry name" value="RNaseH_sf"/>
</dbReference>
<dbReference type="OrthoDB" id="3439492at2759"/>
<dbReference type="GO" id="GO:0005634">
    <property type="term" value="C:nucleus"/>
    <property type="evidence" value="ECO:0007669"/>
    <property type="project" value="TreeGrafter"/>
</dbReference>
<reference evidence="3" key="2">
    <citation type="journal article" date="2013" name="PLoS Genet.">
        <title>Comparative genome structure, secondary metabolite, and effector coding capacity across Cochliobolus pathogens.</title>
        <authorList>
            <person name="Condon B.J."/>
            <person name="Leng Y."/>
            <person name="Wu D."/>
            <person name="Bushley K.E."/>
            <person name="Ohm R.A."/>
            <person name="Otillar R."/>
            <person name="Martin J."/>
            <person name="Schackwitz W."/>
            <person name="Grimwood J."/>
            <person name="MohdZainudin N."/>
            <person name="Xue C."/>
            <person name="Wang R."/>
            <person name="Manning V.A."/>
            <person name="Dhillon B."/>
            <person name="Tu Z.J."/>
            <person name="Steffenson B.J."/>
            <person name="Salamov A."/>
            <person name="Sun H."/>
            <person name="Lowry S."/>
            <person name="LaButti K."/>
            <person name="Han J."/>
            <person name="Copeland A."/>
            <person name="Lindquist E."/>
            <person name="Barry K."/>
            <person name="Schmutz J."/>
            <person name="Baker S.E."/>
            <person name="Ciuffetti L.M."/>
            <person name="Grigoriev I.V."/>
            <person name="Zhong S."/>
            <person name="Turgeon B.G."/>
        </authorList>
    </citation>
    <scope>NUCLEOTIDE SEQUENCE [LARGE SCALE GENOMIC DNA]</scope>
    <source>
        <strain evidence="3">ND90Pr / ATCC 201652</strain>
    </source>
</reference>